<feature type="compositionally biased region" description="Polar residues" evidence="1">
    <location>
        <begin position="64"/>
        <end position="75"/>
    </location>
</feature>
<sequence length="331" mass="35691">MSDQPPPPKPKPGSLRDRIAAFEKSTPSTNAAPPPLAPRPKPGQVSWKPKQATPPDSPAADETSAPQPKKSSGGMSASDAKESIGKGVSLKERMAALQGKGAFGAPSPPIAPKPAVEKPKWKPPPTIAPPPEDTDEQEKEIAIEKSEDALEQDSVPVEETPEAEEGEAAEVDPQEEERKRRAALAARMARLGGARVGMGPPVFGGPAYKKSQPKSGDSTPTSEHVKADEEPDLKSPPAPEVEAGSDEAAKKGARYDLFPRYISTILVQITLRANARRLTHPLFYPLILLLHQQLPLVFPVRCLCLPLPAEQHHLEGNLLSLPHRRRLRNQK</sequence>
<feature type="compositionally biased region" description="Pro residues" evidence="1">
    <location>
        <begin position="32"/>
        <end position="41"/>
    </location>
</feature>
<reference evidence="2" key="1">
    <citation type="journal article" date="2019" name="Environ. Microbiol.">
        <title>Fungal ecological strategies reflected in gene transcription - a case study of two litter decomposers.</title>
        <authorList>
            <person name="Barbi F."/>
            <person name="Kohler A."/>
            <person name="Barry K."/>
            <person name="Baskaran P."/>
            <person name="Daum C."/>
            <person name="Fauchery L."/>
            <person name="Ihrmark K."/>
            <person name="Kuo A."/>
            <person name="LaButti K."/>
            <person name="Lipzen A."/>
            <person name="Morin E."/>
            <person name="Grigoriev I.V."/>
            <person name="Henrissat B."/>
            <person name="Lindahl B."/>
            <person name="Martin F."/>
        </authorList>
    </citation>
    <scope>NUCLEOTIDE SEQUENCE</scope>
    <source>
        <strain evidence="2">JB14</strain>
    </source>
</reference>
<dbReference type="AlphaFoldDB" id="A0A6A4ILB8"/>
<dbReference type="OrthoDB" id="2804637at2759"/>
<feature type="compositionally biased region" description="Acidic residues" evidence="1">
    <location>
        <begin position="159"/>
        <end position="175"/>
    </location>
</feature>
<dbReference type="EMBL" id="ML769384">
    <property type="protein sequence ID" value="KAE9410670.1"/>
    <property type="molecule type" value="Genomic_DNA"/>
</dbReference>
<feature type="region of interest" description="Disordered" evidence="1">
    <location>
        <begin position="1"/>
        <end position="249"/>
    </location>
</feature>
<feature type="compositionally biased region" description="Basic and acidic residues" evidence="1">
    <location>
        <begin position="139"/>
        <end position="148"/>
    </location>
</feature>
<feature type="compositionally biased region" description="Pro residues" evidence="1">
    <location>
        <begin position="122"/>
        <end position="131"/>
    </location>
</feature>
<evidence type="ECO:0000313" key="3">
    <source>
        <dbReference type="Proteomes" id="UP000799118"/>
    </source>
</evidence>
<evidence type="ECO:0000256" key="1">
    <source>
        <dbReference type="SAM" id="MobiDB-lite"/>
    </source>
</evidence>
<organism evidence="2 3">
    <name type="scientific">Gymnopus androsaceus JB14</name>
    <dbReference type="NCBI Taxonomy" id="1447944"/>
    <lineage>
        <taxon>Eukaryota</taxon>
        <taxon>Fungi</taxon>
        <taxon>Dikarya</taxon>
        <taxon>Basidiomycota</taxon>
        <taxon>Agaricomycotina</taxon>
        <taxon>Agaricomycetes</taxon>
        <taxon>Agaricomycetidae</taxon>
        <taxon>Agaricales</taxon>
        <taxon>Marasmiineae</taxon>
        <taxon>Omphalotaceae</taxon>
        <taxon>Gymnopus</taxon>
    </lineage>
</organism>
<evidence type="ECO:0000313" key="2">
    <source>
        <dbReference type="EMBL" id="KAE9410670.1"/>
    </source>
</evidence>
<feature type="compositionally biased region" description="Polar residues" evidence="1">
    <location>
        <begin position="213"/>
        <end position="222"/>
    </location>
</feature>
<feature type="compositionally biased region" description="Pro residues" evidence="1">
    <location>
        <begin position="1"/>
        <end position="11"/>
    </location>
</feature>
<keyword evidence="3" id="KW-1185">Reference proteome</keyword>
<protein>
    <submittedName>
        <fullName evidence="2">Uncharacterized protein</fullName>
    </submittedName>
</protein>
<name>A0A6A4ILB8_9AGAR</name>
<accession>A0A6A4ILB8</accession>
<feature type="compositionally biased region" description="Basic and acidic residues" evidence="1">
    <location>
        <begin position="79"/>
        <end position="94"/>
    </location>
</feature>
<proteinExistence type="predicted"/>
<feature type="compositionally biased region" description="Low complexity" evidence="1">
    <location>
        <begin position="183"/>
        <end position="199"/>
    </location>
</feature>
<gene>
    <name evidence="2" type="ORF">BT96DRAFT_234566</name>
</gene>
<dbReference type="Proteomes" id="UP000799118">
    <property type="component" value="Unassembled WGS sequence"/>
</dbReference>